<dbReference type="AlphaFoldDB" id="A0A2K5RY34"/>
<evidence type="ECO:0000313" key="2">
    <source>
        <dbReference type="Ensembl" id="ENSCCAP00000033068.1"/>
    </source>
</evidence>
<accession>A0A2K5RY34</accession>
<name>A0A2K5RY34_CEBIM</name>
<sequence>IESSWSTLEVLGVGGSGEATRGGLFRVLFPSGDSWPTGTQQQMQFQGQGPWCPGLWTTPAHSHCMPHTRMGATDHTGPRQPHVPDQHKKNTAQLTGGSHSSSRHGECPALSLPRPRWLHGMPHIRGTTLSKTSQRLKAVAGLQWKEATPTASMNTLGRRGCTLTLPSFDLFD</sequence>
<evidence type="ECO:0000256" key="1">
    <source>
        <dbReference type="SAM" id="MobiDB-lite"/>
    </source>
</evidence>
<reference evidence="2" key="2">
    <citation type="submission" date="2025-09" db="UniProtKB">
        <authorList>
            <consortium name="Ensembl"/>
        </authorList>
    </citation>
    <scope>IDENTIFICATION</scope>
</reference>
<dbReference type="Ensembl" id="ENSCCAT00000050836.1">
    <property type="protein sequence ID" value="ENSCCAP00000033068.1"/>
    <property type="gene ID" value="ENSCCAG00000034566.1"/>
</dbReference>
<reference evidence="2" key="1">
    <citation type="submission" date="2025-08" db="UniProtKB">
        <authorList>
            <consortium name="Ensembl"/>
        </authorList>
    </citation>
    <scope>IDENTIFICATION</scope>
</reference>
<proteinExistence type="predicted"/>
<protein>
    <submittedName>
        <fullName evidence="2">Uncharacterized protein</fullName>
    </submittedName>
</protein>
<organism evidence="2 3">
    <name type="scientific">Cebus imitator</name>
    <name type="common">Panamanian white-faced capuchin</name>
    <name type="synonym">Cebus capucinus imitator</name>
    <dbReference type="NCBI Taxonomy" id="2715852"/>
    <lineage>
        <taxon>Eukaryota</taxon>
        <taxon>Metazoa</taxon>
        <taxon>Chordata</taxon>
        <taxon>Craniata</taxon>
        <taxon>Vertebrata</taxon>
        <taxon>Euteleostomi</taxon>
        <taxon>Mammalia</taxon>
        <taxon>Eutheria</taxon>
        <taxon>Euarchontoglires</taxon>
        <taxon>Primates</taxon>
        <taxon>Haplorrhini</taxon>
        <taxon>Platyrrhini</taxon>
        <taxon>Cebidae</taxon>
        <taxon>Cebinae</taxon>
        <taxon>Cebus</taxon>
    </lineage>
</organism>
<keyword evidence="3" id="KW-1185">Reference proteome</keyword>
<dbReference type="Proteomes" id="UP000233040">
    <property type="component" value="Unassembled WGS sequence"/>
</dbReference>
<dbReference type="GeneTree" id="ENSGT00410000029205"/>
<dbReference type="OMA" id="MQFQGQG"/>
<feature type="region of interest" description="Disordered" evidence="1">
    <location>
        <begin position="68"/>
        <end position="114"/>
    </location>
</feature>
<feature type="compositionally biased region" description="Polar residues" evidence="1">
    <location>
        <begin position="91"/>
        <end position="100"/>
    </location>
</feature>
<evidence type="ECO:0000313" key="3">
    <source>
        <dbReference type="Proteomes" id="UP000233040"/>
    </source>
</evidence>